<sequence>MQEIFIDDPWHNDLDDSNKDQDFIPQSQKQAISSEADEKNLLSGIIAHQAVEELSPKNDTIVMKAFKNNVNNNNAHIDGCGKHESRASDEDCIKIFIVSYHPVVNHYYQGEAPQRRYLPCVVTVTNMHKAYNACHSPISYNIFYRVFKAMKILMTSLGNKECEVCERYKQLQNSCTCIDLCNTSEFVYTKQVNLANMDRIQLYCGTKKSRGYLLCFS</sequence>
<organism evidence="2 3">
    <name type="scientific">Elysia crispata</name>
    <name type="common">lettuce slug</name>
    <dbReference type="NCBI Taxonomy" id="231223"/>
    <lineage>
        <taxon>Eukaryota</taxon>
        <taxon>Metazoa</taxon>
        <taxon>Spiralia</taxon>
        <taxon>Lophotrochozoa</taxon>
        <taxon>Mollusca</taxon>
        <taxon>Gastropoda</taxon>
        <taxon>Heterobranchia</taxon>
        <taxon>Euthyneura</taxon>
        <taxon>Panpulmonata</taxon>
        <taxon>Sacoglossa</taxon>
        <taxon>Placobranchoidea</taxon>
        <taxon>Plakobranchidae</taxon>
        <taxon>Elysia</taxon>
    </lineage>
</organism>
<accession>A0AAE1DX68</accession>
<reference evidence="2" key="1">
    <citation type="journal article" date="2023" name="G3 (Bethesda)">
        <title>A reference genome for the long-term kleptoplast-retaining sea slug Elysia crispata morphotype clarki.</title>
        <authorList>
            <person name="Eastman K.E."/>
            <person name="Pendleton A.L."/>
            <person name="Shaikh M.A."/>
            <person name="Suttiyut T."/>
            <person name="Ogas R."/>
            <person name="Tomko P."/>
            <person name="Gavelis G."/>
            <person name="Widhalm J.R."/>
            <person name="Wisecaver J.H."/>
        </authorList>
    </citation>
    <scope>NUCLEOTIDE SEQUENCE</scope>
    <source>
        <strain evidence="2">ECLA1</strain>
    </source>
</reference>
<comment type="caution">
    <text evidence="2">The sequence shown here is derived from an EMBL/GenBank/DDBJ whole genome shotgun (WGS) entry which is preliminary data.</text>
</comment>
<gene>
    <name evidence="2" type="ORF">RRG08_056787</name>
</gene>
<evidence type="ECO:0000313" key="3">
    <source>
        <dbReference type="Proteomes" id="UP001283361"/>
    </source>
</evidence>
<name>A0AAE1DX68_9GAST</name>
<dbReference type="Proteomes" id="UP001283361">
    <property type="component" value="Unassembled WGS sequence"/>
</dbReference>
<proteinExistence type="predicted"/>
<protein>
    <submittedName>
        <fullName evidence="2">Uncharacterized protein</fullName>
    </submittedName>
</protein>
<dbReference type="EMBL" id="JAWDGP010002185">
    <property type="protein sequence ID" value="KAK3784828.1"/>
    <property type="molecule type" value="Genomic_DNA"/>
</dbReference>
<evidence type="ECO:0000256" key="1">
    <source>
        <dbReference type="SAM" id="MobiDB-lite"/>
    </source>
</evidence>
<dbReference type="AlphaFoldDB" id="A0AAE1DX68"/>
<evidence type="ECO:0000313" key="2">
    <source>
        <dbReference type="EMBL" id="KAK3784828.1"/>
    </source>
</evidence>
<keyword evidence="3" id="KW-1185">Reference proteome</keyword>
<feature type="compositionally biased region" description="Basic and acidic residues" evidence="1">
    <location>
        <begin position="8"/>
        <end position="22"/>
    </location>
</feature>
<feature type="region of interest" description="Disordered" evidence="1">
    <location>
        <begin position="1"/>
        <end position="31"/>
    </location>
</feature>